<dbReference type="Proteomes" id="UP000515838">
    <property type="component" value="Chromosome"/>
</dbReference>
<evidence type="ECO:0000313" key="2">
    <source>
        <dbReference type="EMBL" id="QNN78645.1"/>
    </source>
</evidence>
<evidence type="ECO:0000313" key="3">
    <source>
        <dbReference type="Proteomes" id="UP000515838"/>
    </source>
</evidence>
<accession>A0A7G9TEX0</accession>
<evidence type="ECO:0000256" key="1">
    <source>
        <dbReference type="SAM" id="Phobius"/>
    </source>
</evidence>
<dbReference type="AlphaFoldDB" id="A0A7G9TEX0"/>
<keyword evidence="1" id="KW-0472">Membrane</keyword>
<proteinExistence type="predicted"/>
<protein>
    <submittedName>
        <fullName evidence="2">Uncharacterized protein</fullName>
    </submittedName>
</protein>
<name>A0A7G9TEX0_PSEMX</name>
<gene>
    <name evidence="2" type="ORF">IAE60_04200</name>
</gene>
<keyword evidence="1" id="KW-0812">Transmembrane</keyword>
<feature type="transmembrane region" description="Helical" evidence="1">
    <location>
        <begin position="88"/>
        <end position="106"/>
    </location>
</feature>
<sequence>MALPFITQGFRMARHFSVVLRSVLALALAAVAVPLVNLAGGELADLLRLPRGGDARLAYDLLWVFLAGVAGSALMVGMAAVAKTAHAWVLFALYLALSLYVTVMAWDDFPRWFTLACLLTLPVQVWLGWWLVVKRGTSAEE</sequence>
<keyword evidence="1" id="KW-1133">Transmembrane helix</keyword>
<reference evidence="2 3" key="1">
    <citation type="submission" date="2020-08" db="EMBL/GenBank/DDBJ databases">
        <title>Streptomycin Non-resistant strain, P. mexicana.</title>
        <authorList>
            <person name="Ganesh-Kumar S."/>
            <person name="Zhe T."/>
            <person name="Yu Z."/>
            <person name="Min Y."/>
        </authorList>
    </citation>
    <scope>NUCLEOTIDE SEQUENCE [LARGE SCALE GENOMIC DNA]</scope>
    <source>
        <strain evidence="2 3">GTZY2</strain>
    </source>
</reference>
<dbReference type="EMBL" id="CP060731">
    <property type="protein sequence ID" value="QNN78645.1"/>
    <property type="molecule type" value="Genomic_DNA"/>
</dbReference>
<dbReference type="GeneID" id="81470154"/>
<dbReference type="RefSeq" id="WP_187573986.1">
    <property type="nucleotide sequence ID" value="NZ_CP060731.1"/>
</dbReference>
<organism evidence="2 3">
    <name type="scientific">Pseudoxanthomonas mexicana</name>
    <dbReference type="NCBI Taxonomy" id="128785"/>
    <lineage>
        <taxon>Bacteria</taxon>
        <taxon>Pseudomonadati</taxon>
        <taxon>Pseudomonadota</taxon>
        <taxon>Gammaproteobacteria</taxon>
        <taxon>Lysobacterales</taxon>
        <taxon>Lysobacteraceae</taxon>
        <taxon>Pseudoxanthomonas</taxon>
    </lineage>
</organism>
<feature type="transmembrane region" description="Helical" evidence="1">
    <location>
        <begin position="112"/>
        <end position="133"/>
    </location>
</feature>
<feature type="transmembrane region" description="Helical" evidence="1">
    <location>
        <begin position="62"/>
        <end position="81"/>
    </location>
</feature>